<keyword evidence="3" id="KW-1185">Reference proteome</keyword>
<keyword evidence="1" id="KW-0732">Signal</keyword>
<dbReference type="Pfam" id="PF13557">
    <property type="entry name" value="Phenol_MetA_deg"/>
    <property type="match status" value="1"/>
</dbReference>
<evidence type="ECO:0000256" key="1">
    <source>
        <dbReference type="SAM" id="SignalP"/>
    </source>
</evidence>
<organism evidence="2 3">
    <name type="scientific">Bradyrhizobium cajani</name>
    <dbReference type="NCBI Taxonomy" id="1928661"/>
    <lineage>
        <taxon>Bacteria</taxon>
        <taxon>Pseudomonadati</taxon>
        <taxon>Pseudomonadota</taxon>
        <taxon>Alphaproteobacteria</taxon>
        <taxon>Hyphomicrobiales</taxon>
        <taxon>Nitrobacteraceae</taxon>
        <taxon>Bradyrhizobium</taxon>
    </lineage>
</organism>
<dbReference type="AlphaFoldDB" id="A0A844T5A6"/>
<comment type="caution">
    <text evidence="2">The sequence shown here is derived from an EMBL/GenBank/DDBJ whole genome shotgun (WGS) entry which is preliminary data.</text>
</comment>
<evidence type="ECO:0000313" key="3">
    <source>
        <dbReference type="Proteomes" id="UP000449969"/>
    </source>
</evidence>
<sequence>MTRCIPERRSGPRLICSVIGTVMAMSAALSGAACADESGVSYWLPGRFSSLAATPGVPGWSMAEVYYHTSVSAFGAAAASREIQIGRFPAAVNVNLDLHLNAQADLVLLNPTYTFATPVLGGQLAIGVTGLFGRSAADLNGTLTTGFGPFATTRMGSIGDSVTSIGDLYPQVTLKWNQGVHNFMAYATGDIPVGAYDPNRLANLGIGHGAIDGGGGYTYFNPQAGHEFSAVAGFTYNFRNPDTQYRSGIDFHVDWGASQFLSKQLFVGLVGYAYQQITDDSGQHPILGGFRSRVVGVGPQIGYLFPVGDMQGYLNLKGYGEFAAENRPAGWNTWLTFSLSPMAPASTVTPTRRIVTK</sequence>
<feature type="chain" id="PRO_5032760317" evidence="1">
    <location>
        <begin position="36"/>
        <end position="357"/>
    </location>
</feature>
<dbReference type="InterPro" id="IPR025737">
    <property type="entry name" value="FApF"/>
</dbReference>
<accession>A0A844T5A6</accession>
<dbReference type="OrthoDB" id="7372889at2"/>
<reference evidence="2 3" key="1">
    <citation type="submission" date="2019-12" db="EMBL/GenBank/DDBJ databases">
        <title>Draft genome sequences Bradyrhizobium cajani AMBPC1010, Bradyrhizobium pachyrhizi AMBPC1040 and Bradyrhizobium yuanmingense ALSPC3051, three plant growth promoting strains isolated from nodules of Cajanus cajan L. in Dominican Republic.</title>
        <authorList>
            <person name="Flores-Felix J.D."/>
            <person name="Araujo J."/>
            <person name="Diaz-Alcantara C."/>
            <person name="Gonzalez-Andres F."/>
            <person name="Velazquez E."/>
        </authorList>
    </citation>
    <scope>NUCLEOTIDE SEQUENCE [LARGE SCALE GENOMIC DNA]</scope>
    <source>
        <strain evidence="2 3">1010</strain>
    </source>
</reference>
<protein>
    <submittedName>
        <fullName evidence="2">Phenol degradation protein meta</fullName>
    </submittedName>
</protein>
<dbReference type="PROSITE" id="PS51257">
    <property type="entry name" value="PROKAR_LIPOPROTEIN"/>
    <property type="match status" value="1"/>
</dbReference>
<evidence type="ECO:0000313" key="2">
    <source>
        <dbReference type="EMBL" id="MVT74293.1"/>
    </source>
</evidence>
<dbReference type="Proteomes" id="UP000449969">
    <property type="component" value="Unassembled WGS sequence"/>
</dbReference>
<proteinExistence type="predicted"/>
<name>A0A844T5A6_9BRAD</name>
<gene>
    <name evidence="2" type="ORF">GPL20_14805</name>
</gene>
<dbReference type="EMBL" id="WQNE01000010">
    <property type="protein sequence ID" value="MVT74293.1"/>
    <property type="molecule type" value="Genomic_DNA"/>
</dbReference>
<feature type="signal peptide" evidence="1">
    <location>
        <begin position="1"/>
        <end position="35"/>
    </location>
</feature>